<dbReference type="InterPro" id="IPR001296">
    <property type="entry name" value="Glyco_trans_1"/>
</dbReference>
<dbReference type="PANTHER" id="PTHR46656:SF3">
    <property type="entry name" value="PUTATIVE-RELATED"/>
    <property type="match status" value="1"/>
</dbReference>
<evidence type="ECO:0000313" key="3">
    <source>
        <dbReference type="EMBL" id="QBB72323.1"/>
    </source>
</evidence>
<dbReference type="Proteomes" id="UP000291562">
    <property type="component" value="Chromosome"/>
</dbReference>
<organism evidence="3 4">
    <name type="scientific">Pseudolysobacter antarcticus</name>
    <dbReference type="NCBI Taxonomy" id="2511995"/>
    <lineage>
        <taxon>Bacteria</taxon>
        <taxon>Pseudomonadati</taxon>
        <taxon>Pseudomonadota</taxon>
        <taxon>Gammaproteobacteria</taxon>
        <taxon>Lysobacterales</taxon>
        <taxon>Rhodanobacteraceae</taxon>
        <taxon>Pseudolysobacter</taxon>
    </lineage>
</organism>
<dbReference type="SUPFAM" id="SSF53448">
    <property type="entry name" value="Nucleotide-diphospho-sugar transferases"/>
    <property type="match status" value="1"/>
</dbReference>
<evidence type="ECO:0000313" key="4">
    <source>
        <dbReference type="Proteomes" id="UP000291562"/>
    </source>
</evidence>
<dbReference type="Gene3D" id="3.40.50.300">
    <property type="entry name" value="P-loop containing nucleotide triphosphate hydrolases"/>
    <property type="match status" value="1"/>
</dbReference>
<accession>A0A411HPA7</accession>
<evidence type="ECO:0000256" key="1">
    <source>
        <dbReference type="SAM" id="MobiDB-lite"/>
    </source>
</evidence>
<dbReference type="OrthoDB" id="9801954at2"/>
<reference evidence="3 4" key="1">
    <citation type="submission" date="2019-01" db="EMBL/GenBank/DDBJ databases">
        <title>Pseudolysobacter antarctica gen. nov., sp. nov., isolated from Fildes Peninsula, Antarctica.</title>
        <authorList>
            <person name="Wei Z."/>
            <person name="Peng F."/>
        </authorList>
    </citation>
    <scope>NUCLEOTIDE SEQUENCE [LARGE SCALE GENOMIC DNA]</scope>
    <source>
        <strain evidence="3 4">AQ6-296</strain>
    </source>
</reference>
<dbReference type="Gene3D" id="3.40.50.2000">
    <property type="entry name" value="Glycogen Phosphorylase B"/>
    <property type="match status" value="1"/>
</dbReference>
<gene>
    <name evidence="3" type="ORF">ELE36_19190</name>
</gene>
<dbReference type="AlphaFoldDB" id="A0A411HPA7"/>
<sequence>MMAKERTAIIVAGMHRSGTSVATRIINLLGAELAGDLIPAGIGNERGHWESSTLQSLHNRLLAELESDIYSPVNIAPDWFGSAAAQAWIGRMQELLEVDYPTSTFFVLKDPRMTLVLPLWLEAMRKSSIVPRFVLPFRHPDAVAASLELRERRLDSGNALPHAQGVAVWLRYVLAAEKFSRGYARSFVAFDDVLADWRVQFARIGRQLGIEWPQWQRAQKQIDDFLEGDGRVHEIESSVNGGGEISREVYASMQRAVLDPDVVYPLFNGAANTIATAEALLSAYVVAREHVFGDLRRQADAASRQYAIERADMHRRFETELDARDVRVTDATKHARRLEETIGMLERERSNAVECAKSLEQDRDRAVEHARSLQLSRDEAVEYARSLEQARNEVAPPEESESPARNEIPVFFTIASRNYLAYALTLMQSIAVQYPNALRYLILADRDAADPTLVGAPFTTILTEALALPDFEAFAFRYTIMEFNTAIKPYAFAHLRRLHPGAGIIYLDPDILVIAPLTEVEAALAQGTLVVLTPHLLEPIDDDRHPGEREILASGTYNCGFVAIGAHAEADRLITWWANRLEFGAFSDITAGLFTDQKWIDLVPGLFADVHILRDQGYNLAYWNLSQRPVSRRELAWYADEQPLAFVHFSGVDLDHPAQFSKHQNRHTQATLGELEPLYADYLSRLTANGHAEHRAKPYAFGSFADGEPICEPVRAVYRRYFDKGAAQPQRHPFLMDRSLYDLLCDELPECADAPITRVMYATWKMRVDVQHAFDLNEAEGRDGFMRWFVSTAGPEMGIPQRHLDPVHRALTEHQEDDAPDPKPSISLPEPEPMPVPVRGTGSVLLDLINWSCRFRLALRLYAMIPERARHWVRHWLERIAGSTTTVAPTLSSQIQSGINLVGYAHGEFGVAEILRRYAHALHDGGVPFVVRNFDIGVPSRESDRSMQRFLSEECRYEVNLFCINADQMPVAREQMGDAVFAGRYNIGCWFWELEKFPEEWHGAIDLVDEIWVTSPFVRDAIAACTPKPVHIVPVALEVNLSRSYSRGEFGLAEGAFVCLFSFDFNSYTTRKNAEGAIAAFRRAFADGRRDVRLLIKTINGERHADALRELTDAAAGDDRIEVRDGFLDRIEMWGLQACCDCYISLHRSEGLGLGMAECMLFGKPVVATAYSGNLAFMDADNSCLVGYSLVPVEEGDYPAWQGQHWAEPDIDQAAGYLKRLADDPAYARQIGEKAKASVRQRFSAASSLAAITARLVEINSRSI</sequence>
<dbReference type="GO" id="GO:0016757">
    <property type="term" value="F:glycosyltransferase activity"/>
    <property type="evidence" value="ECO:0007669"/>
    <property type="project" value="InterPro"/>
</dbReference>
<dbReference type="Pfam" id="PF00534">
    <property type="entry name" value="Glycos_transf_1"/>
    <property type="match status" value="1"/>
</dbReference>
<keyword evidence="3" id="KW-0808">Transferase</keyword>
<feature type="domain" description="Glycosyl transferase family 1" evidence="2">
    <location>
        <begin position="1068"/>
        <end position="1236"/>
    </location>
</feature>
<dbReference type="KEGG" id="xbc:ELE36_19190"/>
<dbReference type="EMBL" id="CP035704">
    <property type="protein sequence ID" value="QBB72323.1"/>
    <property type="molecule type" value="Genomic_DNA"/>
</dbReference>
<dbReference type="PANTHER" id="PTHR46656">
    <property type="entry name" value="PUTATIVE-RELATED"/>
    <property type="match status" value="1"/>
</dbReference>
<proteinExistence type="predicted"/>
<protein>
    <submittedName>
        <fullName evidence="3">Glycosyltransferase</fullName>
    </submittedName>
</protein>
<dbReference type="SUPFAM" id="SSF53756">
    <property type="entry name" value="UDP-Glycosyltransferase/glycogen phosphorylase"/>
    <property type="match status" value="1"/>
</dbReference>
<evidence type="ECO:0000259" key="2">
    <source>
        <dbReference type="Pfam" id="PF00534"/>
    </source>
</evidence>
<dbReference type="InterPro" id="IPR029044">
    <property type="entry name" value="Nucleotide-diphossugar_trans"/>
</dbReference>
<dbReference type="SUPFAM" id="SSF52540">
    <property type="entry name" value="P-loop containing nucleoside triphosphate hydrolases"/>
    <property type="match status" value="1"/>
</dbReference>
<keyword evidence="4" id="KW-1185">Reference proteome</keyword>
<name>A0A411HPA7_9GAMM</name>
<dbReference type="Gene3D" id="3.90.550.10">
    <property type="entry name" value="Spore Coat Polysaccharide Biosynthesis Protein SpsA, Chain A"/>
    <property type="match status" value="1"/>
</dbReference>
<dbReference type="InterPro" id="IPR027417">
    <property type="entry name" value="P-loop_NTPase"/>
</dbReference>
<feature type="region of interest" description="Disordered" evidence="1">
    <location>
        <begin position="813"/>
        <end position="834"/>
    </location>
</feature>